<protein>
    <submittedName>
        <fullName evidence="2">Uncharacterized protein</fullName>
    </submittedName>
</protein>
<proteinExistence type="predicted"/>
<evidence type="ECO:0000313" key="2">
    <source>
        <dbReference type="EMBL" id="KAK2727225.1"/>
    </source>
</evidence>
<accession>A0AA88IA84</accession>
<dbReference type="AlphaFoldDB" id="A0AA88IA84"/>
<sequence length="76" mass="8132">EVAEALQENVDFDLVTEVNVSVGCGSYSCAITGSVAAESQEHLETPNNAEPAQVATMPDSQSNTVDHPNSRRKTRK</sequence>
<evidence type="ECO:0000256" key="1">
    <source>
        <dbReference type="SAM" id="MobiDB-lite"/>
    </source>
</evidence>
<evidence type="ECO:0000313" key="3">
    <source>
        <dbReference type="Proteomes" id="UP001187531"/>
    </source>
</evidence>
<organism evidence="2 3">
    <name type="scientific">Artemia franciscana</name>
    <name type="common">Brine shrimp</name>
    <name type="synonym">Artemia sanfranciscana</name>
    <dbReference type="NCBI Taxonomy" id="6661"/>
    <lineage>
        <taxon>Eukaryota</taxon>
        <taxon>Metazoa</taxon>
        <taxon>Ecdysozoa</taxon>
        <taxon>Arthropoda</taxon>
        <taxon>Crustacea</taxon>
        <taxon>Branchiopoda</taxon>
        <taxon>Anostraca</taxon>
        <taxon>Artemiidae</taxon>
        <taxon>Artemia</taxon>
    </lineage>
</organism>
<dbReference type="Proteomes" id="UP001187531">
    <property type="component" value="Unassembled WGS sequence"/>
</dbReference>
<reference evidence="2" key="1">
    <citation type="submission" date="2023-07" db="EMBL/GenBank/DDBJ databases">
        <title>Chromosome-level genome assembly of Artemia franciscana.</title>
        <authorList>
            <person name="Jo E."/>
        </authorList>
    </citation>
    <scope>NUCLEOTIDE SEQUENCE</scope>
    <source>
        <tissue evidence="2">Whole body</tissue>
    </source>
</reference>
<dbReference type="EMBL" id="JAVRJZ010000001">
    <property type="protein sequence ID" value="KAK2727225.1"/>
    <property type="molecule type" value="Genomic_DNA"/>
</dbReference>
<feature type="non-terminal residue" evidence="2">
    <location>
        <position position="1"/>
    </location>
</feature>
<gene>
    <name evidence="2" type="ORF">QYM36_007904</name>
</gene>
<feature type="compositionally biased region" description="Polar residues" evidence="1">
    <location>
        <begin position="58"/>
        <end position="67"/>
    </location>
</feature>
<feature type="region of interest" description="Disordered" evidence="1">
    <location>
        <begin position="40"/>
        <end position="76"/>
    </location>
</feature>
<name>A0AA88IA84_ARTSF</name>
<comment type="caution">
    <text evidence="2">The sequence shown here is derived from an EMBL/GenBank/DDBJ whole genome shotgun (WGS) entry which is preliminary data.</text>
</comment>
<keyword evidence="3" id="KW-1185">Reference proteome</keyword>